<evidence type="ECO:0000313" key="8">
    <source>
        <dbReference type="EMBL" id="KAI4541492.1"/>
    </source>
</evidence>
<keyword evidence="3 7" id="KW-1133">Transmembrane helix</keyword>
<dbReference type="InterPro" id="IPR031627">
    <property type="entry name" value="PDZK1IP1/SMIM24"/>
</dbReference>
<dbReference type="PANTHER" id="PTHR15296">
    <property type="entry name" value="MEMBRANE-ASSOCIATED PROTEIN MAP17"/>
    <property type="match status" value="1"/>
</dbReference>
<evidence type="ECO:0000256" key="4">
    <source>
        <dbReference type="ARBA" id="ARBA00023136"/>
    </source>
</evidence>
<feature type="transmembrane region" description="Helical" evidence="7">
    <location>
        <begin position="37"/>
        <end position="59"/>
    </location>
</feature>
<dbReference type="Pfam" id="PF15807">
    <property type="entry name" value="MAP17"/>
    <property type="match status" value="1"/>
</dbReference>
<feature type="region of interest" description="Disordered" evidence="6">
    <location>
        <begin position="153"/>
        <end position="207"/>
    </location>
</feature>
<evidence type="ECO:0000256" key="3">
    <source>
        <dbReference type="ARBA" id="ARBA00022989"/>
    </source>
</evidence>
<feature type="compositionally biased region" description="Basic and acidic residues" evidence="6">
    <location>
        <begin position="168"/>
        <end position="194"/>
    </location>
</feature>
<feature type="compositionally biased region" description="Basic and acidic residues" evidence="6">
    <location>
        <begin position="75"/>
        <end position="85"/>
    </location>
</feature>
<keyword evidence="2 7" id="KW-0812">Transmembrane</keyword>
<dbReference type="AlphaFoldDB" id="A0AAD4UB55"/>
<evidence type="ECO:0000256" key="2">
    <source>
        <dbReference type="ARBA" id="ARBA00022692"/>
    </source>
</evidence>
<dbReference type="PANTHER" id="PTHR15296:SF2">
    <property type="entry name" value="SMALL INTEGRAL MEMBRANE PROTEIN 24"/>
    <property type="match status" value="1"/>
</dbReference>
<dbReference type="GO" id="GO:0016020">
    <property type="term" value="C:membrane"/>
    <property type="evidence" value="ECO:0007669"/>
    <property type="project" value="UniProtKB-SubCell"/>
</dbReference>
<evidence type="ECO:0000256" key="5">
    <source>
        <dbReference type="ARBA" id="ARBA00049650"/>
    </source>
</evidence>
<accession>A0AAD4UB55</accession>
<dbReference type="Proteomes" id="UP001214576">
    <property type="component" value="Unassembled WGS sequence"/>
</dbReference>
<keyword evidence="9" id="KW-1185">Reference proteome</keyword>
<keyword evidence="4 7" id="KW-0472">Membrane</keyword>
<comment type="subcellular location">
    <subcellularLocation>
        <location evidence="1">Membrane</location>
        <topology evidence="1">Single-pass membrane protein</topology>
    </subcellularLocation>
</comment>
<feature type="transmembrane region" description="Helical" evidence="7">
    <location>
        <begin position="120"/>
        <end position="140"/>
    </location>
</feature>
<evidence type="ECO:0000256" key="6">
    <source>
        <dbReference type="SAM" id="MobiDB-lite"/>
    </source>
</evidence>
<feature type="region of interest" description="Disordered" evidence="6">
    <location>
        <begin position="73"/>
        <end position="93"/>
    </location>
</feature>
<protein>
    <submittedName>
        <fullName evidence="8">Uncharacterized protein</fullName>
    </submittedName>
</protein>
<organism evidence="8 9">
    <name type="scientific">Ovis ammon polii</name>
    <dbReference type="NCBI Taxonomy" id="230172"/>
    <lineage>
        <taxon>Eukaryota</taxon>
        <taxon>Metazoa</taxon>
        <taxon>Chordata</taxon>
        <taxon>Craniata</taxon>
        <taxon>Vertebrata</taxon>
        <taxon>Euteleostomi</taxon>
        <taxon>Mammalia</taxon>
        <taxon>Eutheria</taxon>
        <taxon>Laurasiatheria</taxon>
        <taxon>Artiodactyla</taxon>
        <taxon>Ruminantia</taxon>
        <taxon>Pecora</taxon>
        <taxon>Bovidae</taxon>
        <taxon>Caprinae</taxon>
        <taxon>Ovis</taxon>
    </lineage>
</organism>
<evidence type="ECO:0000313" key="9">
    <source>
        <dbReference type="Proteomes" id="UP001214576"/>
    </source>
</evidence>
<proteinExistence type="inferred from homology"/>
<gene>
    <name evidence="8" type="ORF">MG293_008634</name>
</gene>
<evidence type="ECO:0000256" key="1">
    <source>
        <dbReference type="ARBA" id="ARBA00004167"/>
    </source>
</evidence>
<name>A0AAD4UB55_OVIAM</name>
<comment type="similarity">
    <text evidence="5">Belongs to the PDZK1-interacting protein 1/SMIM24 family.</text>
</comment>
<comment type="caution">
    <text evidence="8">The sequence shown here is derived from an EMBL/GenBank/DDBJ whole genome shotgun (WGS) entry which is preliminary data.</text>
</comment>
<reference evidence="8" key="1">
    <citation type="submission" date="2022-03" db="EMBL/GenBank/DDBJ databases">
        <title>Genomic analyses of argali, domestic sheep and their hybrids provide insights into chromosomal evolution, heterosis and genetic basis of agronomic traits.</title>
        <authorList>
            <person name="Li M."/>
        </authorList>
    </citation>
    <scope>NUCLEOTIDE SEQUENCE</scope>
    <source>
        <strain evidence="8">CAU-MHL-2022a</strain>
        <tissue evidence="8">Skin</tissue>
    </source>
</reference>
<sequence length="225" mass="25460">MPGLAAEEGMDDWSPAPPLYEEYRPPPLDAIRLPRGVLYLLLAAFLVVAVAYAIVGHLIKDLAHDLADWAFGPKPDQEDAPRELPESPEGEDLEELDLQLALAWRGEEDTGGGERHLKPWLVGLAAVVGFLFIVFVLMLANRLWCSKARAEDEERPSFRMHPNPYEEVDLRKEDKKGKAEKEEKAEEKKAGKGEKAKKKGKRNFGLELEENEERRDYEKVKNTAM</sequence>
<dbReference type="EMBL" id="JAKZEL010000008">
    <property type="protein sequence ID" value="KAI4541492.1"/>
    <property type="molecule type" value="Genomic_DNA"/>
</dbReference>
<evidence type="ECO:0000256" key="7">
    <source>
        <dbReference type="SAM" id="Phobius"/>
    </source>
</evidence>